<feature type="compositionally biased region" description="Acidic residues" evidence="1">
    <location>
        <begin position="533"/>
        <end position="549"/>
    </location>
</feature>
<dbReference type="EMBL" id="JARKIK010000003">
    <property type="protein sequence ID" value="KAK8753342.1"/>
    <property type="molecule type" value="Genomic_DNA"/>
</dbReference>
<proteinExistence type="predicted"/>
<organism evidence="2 3">
    <name type="scientific">Cherax quadricarinatus</name>
    <name type="common">Australian red claw crayfish</name>
    <dbReference type="NCBI Taxonomy" id="27406"/>
    <lineage>
        <taxon>Eukaryota</taxon>
        <taxon>Metazoa</taxon>
        <taxon>Ecdysozoa</taxon>
        <taxon>Arthropoda</taxon>
        <taxon>Crustacea</taxon>
        <taxon>Multicrustacea</taxon>
        <taxon>Malacostraca</taxon>
        <taxon>Eumalacostraca</taxon>
        <taxon>Eucarida</taxon>
        <taxon>Decapoda</taxon>
        <taxon>Pleocyemata</taxon>
        <taxon>Astacidea</taxon>
        <taxon>Parastacoidea</taxon>
        <taxon>Parastacidae</taxon>
        <taxon>Cherax</taxon>
    </lineage>
</organism>
<feature type="compositionally biased region" description="Basic and acidic residues" evidence="1">
    <location>
        <begin position="358"/>
        <end position="380"/>
    </location>
</feature>
<evidence type="ECO:0000256" key="1">
    <source>
        <dbReference type="SAM" id="MobiDB-lite"/>
    </source>
</evidence>
<feature type="region of interest" description="Disordered" evidence="1">
    <location>
        <begin position="530"/>
        <end position="564"/>
    </location>
</feature>
<comment type="caution">
    <text evidence="2">The sequence shown here is derived from an EMBL/GenBank/DDBJ whole genome shotgun (WGS) entry which is preliminary data.</text>
</comment>
<sequence>NTEEKMEESEISGFSDNRVEIKAPLTVVSGSLEMIEETKPRNQASNEEDKVLTDTEAGSLEMTEEMKSCDETSNEHEKILSDTEAGSLEMTEEIKSCDETSKEQDKVFSDTKAGSEMAEELKSCDETRNEEDKVLSDTEAGSEMAEEIKSCDETSNEEDKVLSDTEAGSEMAEEIKSCDETSNEEDKVLSDTEAAEVETDFHIESEMKDLTEAKKNPSHVSENDELRMLSDTKTNKVREEFSKENEMRDIPKAVKSSSDVIKNREAKVLSDAEATTANVEAGFNKENEIKDIETEKKSCNVIEDNEDKAPSDAETTKVEGDCDGVNEHKDIAEANQKLSEVIENNRHTIASNEQQADDDIHRESDTDKEHNENEKVKMNNEPDCPSSQDYELIAGHYYYTDHTSGQRYKFDAIAGEWVVNNGEKDNENKDARKTTTDSEGRTYYYAENMYLCKDSHGNVFYLNDNQEWKSWSERPSPNANSSEEQNISKWYFYQGDSMFYRDNVSNIVYKLNKESNAWEVYEGKLKRKRPRIDEEEEFDTDEDSDEEFGNELQPPGARSDPNITYDGVTYTKLDPSDKMMYEWDANRRAWFPKVDEDFMATYQLSYGFNPDGTKNLNPLKFDDEAEEAAARLDEEEENKKAKAKAN</sequence>
<feature type="compositionally biased region" description="Basic and acidic residues" evidence="1">
    <location>
        <begin position="146"/>
        <end position="163"/>
    </location>
</feature>
<feature type="region of interest" description="Disordered" evidence="1">
    <location>
        <begin position="347"/>
        <end position="385"/>
    </location>
</feature>
<feature type="compositionally biased region" description="Basic and acidic residues" evidence="1">
    <location>
        <begin position="173"/>
        <end position="190"/>
    </location>
</feature>
<protein>
    <submittedName>
        <fullName evidence="2">Uncharacterized protein</fullName>
    </submittedName>
</protein>
<feature type="compositionally biased region" description="Basic and acidic residues" evidence="1">
    <location>
        <begin position="119"/>
        <end position="136"/>
    </location>
</feature>
<feature type="compositionally biased region" description="Basic and acidic residues" evidence="1">
    <location>
        <begin position="92"/>
        <end position="109"/>
    </location>
</feature>
<accession>A0AAW0YNZ2</accession>
<name>A0AAW0YNZ2_CHEQU</name>
<feature type="region of interest" description="Disordered" evidence="1">
    <location>
        <begin position="301"/>
        <end position="326"/>
    </location>
</feature>
<feature type="non-terminal residue" evidence="2">
    <location>
        <position position="1"/>
    </location>
</feature>
<evidence type="ECO:0000313" key="3">
    <source>
        <dbReference type="Proteomes" id="UP001445076"/>
    </source>
</evidence>
<keyword evidence="3" id="KW-1185">Reference proteome</keyword>
<dbReference type="AlphaFoldDB" id="A0AAW0YNZ2"/>
<feature type="region of interest" description="Disordered" evidence="1">
    <location>
        <begin position="36"/>
        <end position="259"/>
    </location>
</feature>
<feature type="compositionally biased region" description="Basic and acidic residues" evidence="1">
    <location>
        <begin position="64"/>
        <end position="81"/>
    </location>
</feature>
<evidence type="ECO:0000313" key="2">
    <source>
        <dbReference type="EMBL" id="KAK8753342.1"/>
    </source>
</evidence>
<dbReference type="Proteomes" id="UP001445076">
    <property type="component" value="Unassembled WGS sequence"/>
</dbReference>
<feature type="compositionally biased region" description="Basic and acidic residues" evidence="1">
    <location>
        <begin position="307"/>
        <end position="326"/>
    </location>
</feature>
<gene>
    <name evidence="2" type="ORF">OTU49_003977</name>
</gene>
<reference evidence="2 3" key="1">
    <citation type="journal article" date="2024" name="BMC Genomics">
        <title>Genome assembly of redclaw crayfish (Cherax quadricarinatus) provides insights into its immune adaptation and hypoxia tolerance.</title>
        <authorList>
            <person name="Liu Z."/>
            <person name="Zheng J."/>
            <person name="Li H."/>
            <person name="Fang K."/>
            <person name="Wang S."/>
            <person name="He J."/>
            <person name="Zhou D."/>
            <person name="Weng S."/>
            <person name="Chi M."/>
            <person name="Gu Z."/>
            <person name="He J."/>
            <person name="Li F."/>
            <person name="Wang M."/>
        </authorList>
    </citation>
    <scope>NUCLEOTIDE SEQUENCE [LARGE SCALE GENOMIC DNA]</scope>
    <source>
        <strain evidence="2">ZL_2023a</strain>
    </source>
</reference>
<feature type="non-terminal residue" evidence="2">
    <location>
        <position position="646"/>
    </location>
</feature>
<feature type="compositionally biased region" description="Basic and acidic residues" evidence="1">
    <location>
        <begin position="199"/>
        <end position="252"/>
    </location>
</feature>